<accession>A0A7X0NE84</accession>
<keyword evidence="1" id="KW-0472">Membrane</keyword>
<reference evidence="2 3" key="1">
    <citation type="submission" date="2020-08" db="EMBL/GenBank/DDBJ databases">
        <title>Genomic Encyclopedia of Type Strains, Phase IV (KMG-IV): sequencing the most valuable type-strain genomes for metagenomic binning, comparative biology and taxonomic classification.</title>
        <authorList>
            <person name="Goeker M."/>
        </authorList>
    </citation>
    <scope>NUCLEOTIDE SEQUENCE [LARGE SCALE GENOMIC DNA]</scope>
    <source>
        <strain evidence="2 3">DSM 26287</strain>
    </source>
</reference>
<dbReference type="EMBL" id="JACHHU010000001">
    <property type="protein sequence ID" value="MBB6541790.1"/>
    <property type="molecule type" value="Genomic_DNA"/>
</dbReference>
<gene>
    <name evidence="2" type="ORF">HNQ55_000264</name>
</gene>
<feature type="transmembrane region" description="Helical" evidence="1">
    <location>
        <begin position="142"/>
        <end position="159"/>
    </location>
</feature>
<name>A0A7X0NE84_9GAMM</name>
<organism evidence="2 3">
    <name type="scientific">Thalassotalea piscium</name>
    <dbReference type="NCBI Taxonomy" id="1230533"/>
    <lineage>
        <taxon>Bacteria</taxon>
        <taxon>Pseudomonadati</taxon>
        <taxon>Pseudomonadota</taxon>
        <taxon>Gammaproteobacteria</taxon>
        <taxon>Alteromonadales</taxon>
        <taxon>Colwelliaceae</taxon>
        <taxon>Thalassotalea</taxon>
    </lineage>
</organism>
<comment type="caution">
    <text evidence="2">The sequence shown here is derived from an EMBL/GenBank/DDBJ whole genome shotgun (WGS) entry which is preliminary data.</text>
</comment>
<proteinExistence type="predicted"/>
<feature type="transmembrane region" description="Helical" evidence="1">
    <location>
        <begin position="55"/>
        <end position="78"/>
    </location>
</feature>
<evidence type="ECO:0000313" key="2">
    <source>
        <dbReference type="EMBL" id="MBB6541790.1"/>
    </source>
</evidence>
<sequence>MMTGIEHKQVKNPEDLSSVEAELDLSWDELSSDWQSQAYKKTDIKQLIKHTKRRVYLAKCCLAGDLLATLGVIISFIWGIIAGDWEKATIYYLGFGSVTSIVFCIYVIQFRLQAWRQVRDAPDKAIANAVVNCQSSIKYAQLVKFSCLPFLPVANWYLYEVTTAAEKPILPALLFVNVFIATIWWVSEYFLRKRRVELERLKGFVSE</sequence>
<protein>
    <submittedName>
        <fullName evidence="2">Uncharacterized protein</fullName>
    </submittedName>
</protein>
<keyword evidence="1" id="KW-1133">Transmembrane helix</keyword>
<keyword evidence="1" id="KW-0812">Transmembrane</keyword>
<feature type="transmembrane region" description="Helical" evidence="1">
    <location>
        <begin position="90"/>
        <end position="108"/>
    </location>
</feature>
<feature type="transmembrane region" description="Helical" evidence="1">
    <location>
        <begin position="171"/>
        <end position="191"/>
    </location>
</feature>
<dbReference type="RefSeq" id="WP_286288543.1">
    <property type="nucleotide sequence ID" value="NZ_AP027362.1"/>
</dbReference>
<keyword evidence="3" id="KW-1185">Reference proteome</keyword>
<dbReference type="AlphaFoldDB" id="A0A7X0NE84"/>
<evidence type="ECO:0000313" key="3">
    <source>
        <dbReference type="Proteomes" id="UP000537141"/>
    </source>
</evidence>
<dbReference type="Proteomes" id="UP000537141">
    <property type="component" value="Unassembled WGS sequence"/>
</dbReference>
<evidence type="ECO:0000256" key="1">
    <source>
        <dbReference type="SAM" id="Phobius"/>
    </source>
</evidence>